<dbReference type="HOGENOM" id="CLU_1547897_0_0_1"/>
<reference evidence="1 2" key="1">
    <citation type="journal article" date="2012" name="BMC Genomics">
        <title>Tools to kill: Genome of one of the most destructive plant pathogenic fungi Macrophomina phaseolina.</title>
        <authorList>
            <person name="Islam M.S."/>
            <person name="Haque M.S."/>
            <person name="Islam M.M."/>
            <person name="Emdad E.M."/>
            <person name="Halim A."/>
            <person name="Hossen Q.M.M."/>
            <person name="Hossain M.Z."/>
            <person name="Ahmed B."/>
            <person name="Rahim S."/>
            <person name="Rahman M.S."/>
            <person name="Alam M.M."/>
            <person name="Hou S."/>
            <person name="Wan X."/>
            <person name="Saito J.A."/>
            <person name="Alam M."/>
        </authorList>
    </citation>
    <scope>NUCLEOTIDE SEQUENCE [LARGE SCALE GENOMIC DNA]</scope>
    <source>
        <strain evidence="1 2">MS6</strain>
    </source>
</reference>
<comment type="caution">
    <text evidence="1">The sequence shown here is derived from an EMBL/GenBank/DDBJ whole genome shotgun (WGS) entry which is preliminary data.</text>
</comment>
<dbReference type="VEuPathDB" id="FungiDB:MPH_06904"/>
<dbReference type="EMBL" id="AHHD01000288">
    <property type="protein sequence ID" value="EKG15938.1"/>
    <property type="molecule type" value="Genomic_DNA"/>
</dbReference>
<dbReference type="AlphaFoldDB" id="K2RMJ8"/>
<evidence type="ECO:0000313" key="2">
    <source>
        <dbReference type="Proteomes" id="UP000007129"/>
    </source>
</evidence>
<dbReference type="InParanoid" id="K2RMJ8"/>
<name>K2RMJ8_MACPH</name>
<gene>
    <name evidence="1" type="ORF">MPH_06904</name>
</gene>
<evidence type="ECO:0000313" key="1">
    <source>
        <dbReference type="EMBL" id="EKG15938.1"/>
    </source>
</evidence>
<protein>
    <submittedName>
        <fullName evidence="1">Uncharacterized protein</fullName>
    </submittedName>
</protein>
<proteinExistence type="predicted"/>
<organism evidence="1 2">
    <name type="scientific">Macrophomina phaseolina (strain MS6)</name>
    <name type="common">Charcoal rot fungus</name>
    <dbReference type="NCBI Taxonomy" id="1126212"/>
    <lineage>
        <taxon>Eukaryota</taxon>
        <taxon>Fungi</taxon>
        <taxon>Dikarya</taxon>
        <taxon>Ascomycota</taxon>
        <taxon>Pezizomycotina</taxon>
        <taxon>Dothideomycetes</taxon>
        <taxon>Dothideomycetes incertae sedis</taxon>
        <taxon>Botryosphaeriales</taxon>
        <taxon>Botryosphaeriaceae</taxon>
        <taxon>Macrophomina</taxon>
    </lineage>
</organism>
<sequence>MFLGVSFLHPAPRRDLPGQFKVLPLAAASAASGRLGCIPPPASIKPIASRSRHSWRGPRDYATYIQTFTYHKSNTYQNTHGHFGPARMPVCVTIDLSNSLLEVCYAHQPRVSSGARKPLLPIRISVRLKLCLIAPFYGSAQRKKSATWGDGTLSKIVRYGERKAFFLPPCTSR</sequence>
<accession>K2RMJ8</accession>
<dbReference type="Proteomes" id="UP000007129">
    <property type="component" value="Unassembled WGS sequence"/>
</dbReference>